<comment type="caution">
    <text evidence="1">The sequence shown here is derived from an EMBL/GenBank/DDBJ whole genome shotgun (WGS) entry which is preliminary data.</text>
</comment>
<dbReference type="InterPro" id="IPR036404">
    <property type="entry name" value="Jacalin-like_lectin_dom_sf"/>
</dbReference>
<organism evidence="1 2">
    <name type="scientific">Lyophyllum shimeji</name>
    <name type="common">Hon-shimeji</name>
    <name type="synonym">Tricholoma shimeji</name>
    <dbReference type="NCBI Taxonomy" id="47721"/>
    <lineage>
        <taxon>Eukaryota</taxon>
        <taxon>Fungi</taxon>
        <taxon>Dikarya</taxon>
        <taxon>Basidiomycota</taxon>
        <taxon>Agaricomycotina</taxon>
        <taxon>Agaricomycetes</taxon>
        <taxon>Agaricomycetidae</taxon>
        <taxon>Agaricales</taxon>
        <taxon>Tricholomatineae</taxon>
        <taxon>Lyophyllaceae</taxon>
        <taxon>Lyophyllum</taxon>
    </lineage>
</organism>
<dbReference type="SUPFAM" id="SSF51101">
    <property type="entry name" value="Mannose-binding lectins"/>
    <property type="match status" value="1"/>
</dbReference>
<dbReference type="AlphaFoldDB" id="A0A9P3UUU6"/>
<gene>
    <name evidence="1" type="ORF">LshimejAT787_2000200</name>
</gene>
<keyword evidence="2" id="KW-1185">Reference proteome</keyword>
<proteinExistence type="predicted"/>
<reference evidence="1" key="1">
    <citation type="submission" date="2022-07" db="EMBL/GenBank/DDBJ databases">
        <title>The genome of Lyophyllum shimeji provides insight into the initial evolution of ectomycorrhizal fungal genome.</title>
        <authorList>
            <person name="Kobayashi Y."/>
            <person name="Shibata T."/>
            <person name="Hirakawa H."/>
            <person name="Shigenobu S."/>
            <person name="Nishiyama T."/>
            <person name="Yamada A."/>
            <person name="Hasebe M."/>
            <person name="Kawaguchi M."/>
        </authorList>
    </citation>
    <scope>NUCLEOTIDE SEQUENCE</scope>
    <source>
        <strain evidence="1">AT787</strain>
    </source>
</reference>
<dbReference type="Gene3D" id="2.100.10.30">
    <property type="entry name" value="Jacalin-like lectin domain"/>
    <property type="match status" value="1"/>
</dbReference>
<accession>A0A9P3UUU6</accession>
<dbReference type="OrthoDB" id="3023211at2759"/>
<evidence type="ECO:0000313" key="1">
    <source>
        <dbReference type="EMBL" id="GLB45115.1"/>
    </source>
</evidence>
<dbReference type="EMBL" id="BRPK01000020">
    <property type="protein sequence ID" value="GLB45115.1"/>
    <property type="molecule type" value="Genomic_DNA"/>
</dbReference>
<protein>
    <submittedName>
        <fullName evidence="1">Uncharacterized protein</fullName>
    </submittedName>
</protein>
<sequence>MLPALVVTEAVGFSTAPNPFDDVVNVGLWPAYQYISKVIKIKVWVGTDKINCIETTYRLSNGNPDTPKQHGTPTGTVYTIDLTVPNGKTKNADDQYFVGMFGSVSADPDAPVLKRIGFLVYDKSNGALTPFGSYPPTEASNAKGFASLGLIVGFSGTLAANNALETLATYKLKPGADKFGVSNI</sequence>
<dbReference type="Proteomes" id="UP001063166">
    <property type="component" value="Unassembled WGS sequence"/>
</dbReference>
<name>A0A9P3UUU6_LYOSH</name>
<evidence type="ECO:0000313" key="2">
    <source>
        <dbReference type="Proteomes" id="UP001063166"/>
    </source>
</evidence>